<dbReference type="EMBL" id="QAYG01000004">
    <property type="protein sequence ID" value="PTW60663.1"/>
    <property type="molecule type" value="Genomic_DNA"/>
</dbReference>
<reference evidence="1 2" key="1">
    <citation type="submission" date="2018-04" db="EMBL/GenBank/DDBJ databases">
        <title>Genomic Encyclopedia of Archaeal and Bacterial Type Strains, Phase II (KMG-II): from individual species to whole genera.</title>
        <authorList>
            <person name="Goeker M."/>
        </authorList>
    </citation>
    <scope>NUCLEOTIDE SEQUENCE [LARGE SCALE GENOMIC DNA]</scope>
    <source>
        <strain evidence="1 2">DSM 23382</strain>
    </source>
</reference>
<name>A0A2T5VA87_9HYPH</name>
<dbReference type="AlphaFoldDB" id="A0A2T5VA87"/>
<comment type="caution">
    <text evidence="1">The sequence shown here is derived from an EMBL/GenBank/DDBJ whole genome shotgun (WGS) entry which is preliminary data.</text>
</comment>
<keyword evidence="2" id="KW-1185">Reference proteome</keyword>
<gene>
    <name evidence="1" type="ORF">C8N35_104289</name>
</gene>
<protein>
    <submittedName>
        <fullName evidence="1">Uncharacterized protein</fullName>
    </submittedName>
</protein>
<accession>A0A2T5VA87</accession>
<proteinExistence type="predicted"/>
<sequence>MADTRIVTLTPQWQALTKAGQGVYWSPLFPSSSKAPVFYEIFQGATVPDAGTRGHQAVIGG</sequence>
<evidence type="ECO:0000313" key="1">
    <source>
        <dbReference type="EMBL" id="PTW60663.1"/>
    </source>
</evidence>
<organism evidence="1 2">
    <name type="scientific">Breoghania corrubedonensis</name>
    <dbReference type="NCBI Taxonomy" id="665038"/>
    <lineage>
        <taxon>Bacteria</taxon>
        <taxon>Pseudomonadati</taxon>
        <taxon>Pseudomonadota</taxon>
        <taxon>Alphaproteobacteria</taxon>
        <taxon>Hyphomicrobiales</taxon>
        <taxon>Stappiaceae</taxon>
        <taxon>Breoghania</taxon>
    </lineage>
</organism>
<evidence type="ECO:0000313" key="2">
    <source>
        <dbReference type="Proteomes" id="UP000244081"/>
    </source>
</evidence>
<dbReference type="RefSeq" id="WP_107990252.1">
    <property type="nucleotide sequence ID" value="NZ_QAYG01000004.1"/>
</dbReference>
<dbReference type="Proteomes" id="UP000244081">
    <property type="component" value="Unassembled WGS sequence"/>
</dbReference>